<dbReference type="InterPro" id="IPR035965">
    <property type="entry name" value="PAS-like_dom_sf"/>
</dbReference>
<evidence type="ECO:0000313" key="4">
    <source>
        <dbReference type="Proteomes" id="UP000292580"/>
    </source>
</evidence>
<dbReference type="InterPro" id="IPR029016">
    <property type="entry name" value="GAF-like_dom_sf"/>
</dbReference>
<dbReference type="SUPFAM" id="SSF55781">
    <property type="entry name" value="GAF domain-like"/>
    <property type="match status" value="2"/>
</dbReference>
<gene>
    <name evidence="3" type="ORF">CUJ86_02890</name>
</gene>
<organism evidence="3 4">
    <name type="scientific">Methanofollis fontis</name>
    <dbReference type="NCBI Taxonomy" id="2052832"/>
    <lineage>
        <taxon>Archaea</taxon>
        <taxon>Methanobacteriati</taxon>
        <taxon>Methanobacteriota</taxon>
        <taxon>Stenosarchaea group</taxon>
        <taxon>Methanomicrobia</taxon>
        <taxon>Methanomicrobiales</taxon>
        <taxon>Methanomicrobiaceae</taxon>
        <taxon>Methanofollis</taxon>
    </lineage>
</organism>
<protein>
    <recommendedName>
        <fullName evidence="2">PAS domain-containing protein</fullName>
    </recommendedName>
</protein>
<keyword evidence="4" id="KW-1185">Reference proteome</keyword>
<sequence>MRPEEQNPESEMPAWDTDQSDIGGPEGRIIRPLLSAISLPAAIADQNGTILLANHGMAEITGIIVTELVGHSIEGIFHLETRSDCSFSALVHDMESLNAGTGEISCTLRGIGGSLIGYDVSLAPLSPPGGDLYLFTLRERIPDDDEILTDALTRRRLEVLNRIITVAGRADGLQTLLQGVLEETLHLLSFDAGGIYLLGEAGRAEVVCESGVPLAFLSEVREVDVNSPPYDRIFGEGQAIYTENYPAISPERAAQFGFASLASVPIFEHDQIFGAINVINRRRHLFRADERRTLESIGREIGGAIRRMKIEEELKKQQQNLQTLFDGMVDLIFVISRDGHVLATNRSVQATLGYTAEELKGMPLLNLHVPERRAEAEQNFGEMLAGTKTICAVPIIARDGRVIEVESRVSVGMWEGEEAFFGLTRDVSAAEEAKHALKRRDRILEAVNFAAGQLLGSSSWKEEIGLVLSDLGEAAEASRTYIFENSTDPRTGEILMSQRWEWTEDGVSEEIDNPDLQNLPYDPTATRWAEALSKGGMISGAVRTFPALERAYLEPQGIQALVVAPIHVGRRWFGFIGFDDCHDERHWSNAEIEALQAAGRIIGLAIQREMDEEMYHNPVEHSLIGVYVVQNGRIGYANPALAHILGYEHEDKLLDLSIAELIDPADRERWEEFVATPDRPFQTGIRCRKPDGEVRFLEAIGSPITFRGAPACVGTLMDVTEEKRAREALIESEEKFRAIFNNATDGISLNVVEEGLRPGEFTEVNESLCTMLGYTRAELLSSFLYDIVDSERTDIAAIMERLAACGRCQFEAVLRTSGGERVPVDVRAHMFSLNNRQVILSIMRDIRERIQMEERAVEAFRRIERNMEQFAVLNDQIRNPLQGIIGLAALEDSPNMEQIISLAREIDRIVTLLDQGWVESDKVREVLKRHYGLYKEQNNTEFDKN</sequence>
<feature type="domain" description="PAS" evidence="2">
    <location>
        <begin position="26"/>
        <end position="83"/>
    </location>
</feature>
<dbReference type="CDD" id="cd00130">
    <property type="entry name" value="PAS"/>
    <property type="match status" value="3"/>
</dbReference>
<dbReference type="NCBIfam" id="TIGR00229">
    <property type="entry name" value="sensory_box"/>
    <property type="match status" value="3"/>
</dbReference>
<dbReference type="SUPFAM" id="SSF55785">
    <property type="entry name" value="PYP-like sensor domain (PAS domain)"/>
    <property type="match status" value="4"/>
</dbReference>
<feature type="region of interest" description="Disordered" evidence="1">
    <location>
        <begin position="1"/>
        <end position="22"/>
    </location>
</feature>
<dbReference type="Pfam" id="PF01590">
    <property type="entry name" value="GAF"/>
    <property type="match status" value="1"/>
</dbReference>
<dbReference type="InterPro" id="IPR003018">
    <property type="entry name" value="GAF"/>
</dbReference>
<name>A0A483CS54_9EURY</name>
<comment type="caution">
    <text evidence="3">The sequence shown here is derived from an EMBL/GenBank/DDBJ whole genome shotgun (WGS) entry which is preliminary data.</text>
</comment>
<feature type="domain" description="PAS" evidence="2">
    <location>
        <begin position="631"/>
        <end position="668"/>
    </location>
</feature>
<accession>A0A483CS54</accession>
<dbReference type="Pfam" id="PF00989">
    <property type="entry name" value="PAS"/>
    <property type="match status" value="1"/>
</dbReference>
<dbReference type="EMBL" id="PGCL01000001">
    <property type="protein sequence ID" value="TAJ45678.1"/>
    <property type="molecule type" value="Genomic_DNA"/>
</dbReference>
<feature type="domain" description="PAS" evidence="2">
    <location>
        <begin position="732"/>
        <end position="791"/>
    </location>
</feature>
<feature type="domain" description="PAS" evidence="2">
    <location>
        <begin position="317"/>
        <end position="387"/>
    </location>
</feature>
<dbReference type="InterPro" id="IPR013767">
    <property type="entry name" value="PAS_fold"/>
</dbReference>
<dbReference type="AlphaFoldDB" id="A0A483CS54"/>
<dbReference type="SMART" id="SM00091">
    <property type="entry name" value="PAS"/>
    <property type="match status" value="4"/>
</dbReference>
<dbReference type="OrthoDB" id="117117at2157"/>
<dbReference type="Gene3D" id="3.30.450.40">
    <property type="match status" value="2"/>
</dbReference>
<dbReference type="RefSeq" id="WP_130646044.1">
    <property type="nucleotide sequence ID" value="NZ_PGCL01000001.1"/>
</dbReference>
<dbReference type="Proteomes" id="UP000292580">
    <property type="component" value="Unassembled WGS sequence"/>
</dbReference>
<dbReference type="PANTHER" id="PTHR44757">
    <property type="entry name" value="DIGUANYLATE CYCLASE DGCP"/>
    <property type="match status" value="1"/>
</dbReference>
<dbReference type="PROSITE" id="PS50112">
    <property type="entry name" value="PAS"/>
    <property type="match status" value="4"/>
</dbReference>
<dbReference type="InterPro" id="IPR052155">
    <property type="entry name" value="Biofilm_reg_signaling"/>
</dbReference>
<dbReference type="SMART" id="SM00086">
    <property type="entry name" value="PAC"/>
    <property type="match status" value="3"/>
</dbReference>
<dbReference type="SMART" id="SM00065">
    <property type="entry name" value="GAF"/>
    <property type="match status" value="2"/>
</dbReference>
<dbReference type="Pfam" id="PF13185">
    <property type="entry name" value="GAF_2"/>
    <property type="match status" value="1"/>
</dbReference>
<dbReference type="InterPro" id="IPR001610">
    <property type="entry name" value="PAC"/>
</dbReference>
<evidence type="ECO:0000256" key="1">
    <source>
        <dbReference type="SAM" id="MobiDB-lite"/>
    </source>
</evidence>
<evidence type="ECO:0000313" key="3">
    <source>
        <dbReference type="EMBL" id="TAJ45678.1"/>
    </source>
</evidence>
<dbReference type="Pfam" id="PF13426">
    <property type="entry name" value="PAS_9"/>
    <property type="match status" value="3"/>
</dbReference>
<dbReference type="PANTHER" id="PTHR44757:SF2">
    <property type="entry name" value="BIOFILM ARCHITECTURE MAINTENANCE PROTEIN MBAA"/>
    <property type="match status" value="1"/>
</dbReference>
<proteinExistence type="predicted"/>
<dbReference type="Gene3D" id="3.30.450.20">
    <property type="entry name" value="PAS domain"/>
    <property type="match status" value="4"/>
</dbReference>
<dbReference type="InterPro" id="IPR000014">
    <property type="entry name" value="PAS"/>
</dbReference>
<evidence type="ECO:0000259" key="2">
    <source>
        <dbReference type="PROSITE" id="PS50112"/>
    </source>
</evidence>
<reference evidence="3 4" key="1">
    <citation type="submission" date="2017-11" db="EMBL/GenBank/DDBJ databases">
        <title>Isolation and Characterization of Methanofollis Species from Methane Seep Offshore SW Taiwan.</title>
        <authorList>
            <person name="Teng N.-H."/>
            <person name="Lai M.-C."/>
            <person name="Chen S.-C."/>
        </authorList>
    </citation>
    <scope>NUCLEOTIDE SEQUENCE [LARGE SCALE GENOMIC DNA]</scope>
    <source>
        <strain evidence="3 4">FWC-SCC2</strain>
    </source>
</reference>
<dbReference type="GO" id="GO:0006355">
    <property type="term" value="P:regulation of DNA-templated transcription"/>
    <property type="evidence" value="ECO:0007669"/>
    <property type="project" value="InterPro"/>
</dbReference>